<gene>
    <name evidence="1" type="ORF">AVDCRST_MAG93-8631</name>
</gene>
<name>A0A6J4N071_9CHLR</name>
<dbReference type="EMBL" id="CADCTR010002906">
    <property type="protein sequence ID" value="CAA9373699.1"/>
    <property type="molecule type" value="Genomic_DNA"/>
</dbReference>
<evidence type="ECO:0000313" key="1">
    <source>
        <dbReference type="EMBL" id="CAA9373699.1"/>
    </source>
</evidence>
<protein>
    <recommendedName>
        <fullName evidence="2">N-acetyltransferase domain-containing protein</fullName>
    </recommendedName>
</protein>
<reference evidence="1" key="1">
    <citation type="submission" date="2020-02" db="EMBL/GenBank/DDBJ databases">
        <authorList>
            <person name="Meier V. D."/>
        </authorList>
    </citation>
    <scope>NUCLEOTIDE SEQUENCE</scope>
    <source>
        <strain evidence="1">AVDCRST_MAG93</strain>
    </source>
</reference>
<dbReference type="Gene3D" id="3.40.630.30">
    <property type="match status" value="2"/>
</dbReference>
<dbReference type="PANTHER" id="PTHR37817">
    <property type="entry name" value="N-ACETYLTRANSFERASE EIS"/>
    <property type="match status" value="1"/>
</dbReference>
<dbReference type="GO" id="GO:0030649">
    <property type="term" value="P:aminoglycoside antibiotic catabolic process"/>
    <property type="evidence" value="ECO:0007669"/>
    <property type="project" value="TreeGrafter"/>
</dbReference>
<dbReference type="GO" id="GO:0034069">
    <property type="term" value="F:aminoglycoside N-acetyltransferase activity"/>
    <property type="evidence" value="ECO:0007669"/>
    <property type="project" value="TreeGrafter"/>
</dbReference>
<dbReference type="InterPro" id="IPR016181">
    <property type="entry name" value="Acyl_CoA_acyltransferase"/>
</dbReference>
<accession>A0A6J4N071</accession>
<dbReference type="PANTHER" id="PTHR37817:SF1">
    <property type="entry name" value="N-ACETYLTRANSFERASE EIS"/>
    <property type="match status" value="1"/>
</dbReference>
<organism evidence="1">
    <name type="scientific">uncultured Chloroflexia bacterium</name>
    <dbReference type="NCBI Taxonomy" id="1672391"/>
    <lineage>
        <taxon>Bacteria</taxon>
        <taxon>Bacillati</taxon>
        <taxon>Chloroflexota</taxon>
        <taxon>Chloroflexia</taxon>
        <taxon>environmental samples</taxon>
    </lineage>
</organism>
<dbReference type="SUPFAM" id="SSF55729">
    <property type="entry name" value="Acyl-CoA N-acyltransferases (Nat)"/>
    <property type="match status" value="1"/>
</dbReference>
<evidence type="ECO:0008006" key="2">
    <source>
        <dbReference type="Google" id="ProtNLM"/>
    </source>
</evidence>
<dbReference type="InterPro" id="IPR051554">
    <property type="entry name" value="Acetyltransferase_Eis"/>
</dbReference>
<dbReference type="AlphaFoldDB" id="A0A6J4N071"/>
<proteinExistence type="predicted"/>
<sequence>MMLFIERMVRIGTAKVRCGIVGPVATGVAYEGRGVCSAVMRDALRWAIEDGYHLTMLWGHTWLYPRYGYAPGLKHYTMMLGADLLPVGDTGYSMRAATAADAPALALCYHMATATTTLAEIRSDEPWEWRPSDDQQRVEVVVDPVRVVRGYFRASVHERHIDVHEIAALDDHAAQALFDRLLYLARETQGREVRVSATPDMRWSRWAFAH</sequence>
<feature type="non-terminal residue" evidence="1">
    <location>
        <position position="210"/>
    </location>
</feature>
<dbReference type="Pfam" id="PF13527">
    <property type="entry name" value="Acetyltransf_9"/>
    <property type="match status" value="1"/>
</dbReference>